<dbReference type="Proteomes" id="UP000030762">
    <property type="component" value="Unassembled WGS sequence"/>
</dbReference>
<gene>
    <name evidence="1" type="ORF">SDRG_09024</name>
</gene>
<evidence type="ECO:0000313" key="1">
    <source>
        <dbReference type="EMBL" id="EQC33517.1"/>
    </source>
</evidence>
<dbReference type="InterPro" id="IPR011990">
    <property type="entry name" value="TPR-like_helical_dom_sf"/>
</dbReference>
<keyword evidence="2" id="KW-1185">Reference proteome</keyword>
<dbReference type="EMBL" id="JH767159">
    <property type="protein sequence ID" value="EQC33517.1"/>
    <property type="molecule type" value="Genomic_DNA"/>
</dbReference>
<dbReference type="SUPFAM" id="SSF48452">
    <property type="entry name" value="TPR-like"/>
    <property type="match status" value="1"/>
</dbReference>
<dbReference type="VEuPathDB" id="FungiDB:SDRG_09024"/>
<sequence>MHHFTKIYHPYFHALSSFPDPEGSEAIFLDMIKENPIMPATERWCIQTQIARTYLQRAKYPEGLAVLDAIEAEVAADDLKHKNEPTNPLKVEVRVRCHAERARILRDMKEKAKALPLLATAWTLIESVPAFPDEDLALDVLHLLAMLQNDPNDKISWNKRAFAMATKSTHPDATRWVAVLGDNLGWSYLETNHADDAVTHFEAALAARKAIGDAECIRLAKWMVARGLRAAKKNEDAIKVLAELETEYASIDDCDGYVCEEMAENLHELGQDEAAKPYFKKAWTALQNDTLMCEHHPEHRLERLHELGN</sequence>
<dbReference type="InParanoid" id="T0RTC4"/>
<dbReference type="OrthoDB" id="64148at2759"/>
<organism evidence="1 2">
    <name type="scientific">Saprolegnia diclina (strain VS20)</name>
    <dbReference type="NCBI Taxonomy" id="1156394"/>
    <lineage>
        <taxon>Eukaryota</taxon>
        <taxon>Sar</taxon>
        <taxon>Stramenopiles</taxon>
        <taxon>Oomycota</taxon>
        <taxon>Saprolegniomycetes</taxon>
        <taxon>Saprolegniales</taxon>
        <taxon>Saprolegniaceae</taxon>
        <taxon>Saprolegnia</taxon>
    </lineage>
</organism>
<reference evidence="1 2" key="1">
    <citation type="submission" date="2012-04" db="EMBL/GenBank/DDBJ databases">
        <title>The Genome Sequence of Saprolegnia declina VS20.</title>
        <authorList>
            <consortium name="The Broad Institute Genome Sequencing Platform"/>
            <person name="Russ C."/>
            <person name="Nusbaum C."/>
            <person name="Tyler B."/>
            <person name="van West P."/>
            <person name="Dieguez-Uribeondo J."/>
            <person name="de Bruijn I."/>
            <person name="Tripathy S."/>
            <person name="Jiang R."/>
            <person name="Young S.K."/>
            <person name="Zeng Q."/>
            <person name="Gargeya S."/>
            <person name="Fitzgerald M."/>
            <person name="Haas B."/>
            <person name="Abouelleil A."/>
            <person name="Alvarado L."/>
            <person name="Arachchi H.M."/>
            <person name="Berlin A."/>
            <person name="Chapman S.B."/>
            <person name="Goldberg J."/>
            <person name="Griggs A."/>
            <person name="Gujja S."/>
            <person name="Hansen M."/>
            <person name="Howarth C."/>
            <person name="Imamovic A."/>
            <person name="Larimer J."/>
            <person name="McCowen C."/>
            <person name="Montmayeur A."/>
            <person name="Murphy C."/>
            <person name="Neiman D."/>
            <person name="Pearson M."/>
            <person name="Priest M."/>
            <person name="Roberts A."/>
            <person name="Saif S."/>
            <person name="Shea T."/>
            <person name="Sisk P."/>
            <person name="Sykes S."/>
            <person name="Wortman J."/>
            <person name="Nusbaum C."/>
            <person name="Birren B."/>
        </authorList>
    </citation>
    <scope>NUCLEOTIDE SEQUENCE [LARGE SCALE GENOMIC DNA]</scope>
    <source>
        <strain evidence="1 2">VS20</strain>
    </source>
</reference>
<dbReference type="GeneID" id="19949751"/>
<protein>
    <submittedName>
        <fullName evidence="1">Uncharacterized protein</fullName>
    </submittedName>
</protein>
<accession>T0RTC4</accession>
<dbReference type="AlphaFoldDB" id="T0RTC4"/>
<proteinExistence type="predicted"/>
<dbReference type="RefSeq" id="XP_008613157.1">
    <property type="nucleotide sequence ID" value="XM_008614935.1"/>
</dbReference>
<dbReference type="OMA" id="ATERWCI"/>
<evidence type="ECO:0000313" key="2">
    <source>
        <dbReference type="Proteomes" id="UP000030762"/>
    </source>
</evidence>
<name>T0RTC4_SAPDV</name>
<dbReference type="Gene3D" id="1.25.40.10">
    <property type="entry name" value="Tetratricopeptide repeat domain"/>
    <property type="match status" value="1"/>
</dbReference>